<gene>
    <name evidence="3" type="ORF">SVUK_LOCUS9146</name>
</gene>
<feature type="domain" description="Cyclic nucleotide-binding" evidence="2">
    <location>
        <begin position="109"/>
        <end position="137"/>
    </location>
</feature>
<dbReference type="InterPro" id="IPR018490">
    <property type="entry name" value="cNMP-bd_dom_sf"/>
</dbReference>
<evidence type="ECO:0000259" key="2">
    <source>
        <dbReference type="PROSITE" id="PS50042"/>
    </source>
</evidence>
<name>A0A3P7L4P2_STRVU</name>
<protein>
    <recommendedName>
        <fullName evidence="2">Cyclic nucleotide-binding domain-containing protein</fullName>
    </recommendedName>
</protein>
<evidence type="ECO:0000256" key="1">
    <source>
        <dbReference type="SAM" id="MobiDB-lite"/>
    </source>
</evidence>
<reference evidence="3 4" key="1">
    <citation type="submission" date="2018-11" db="EMBL/GenBank/DDBJ databases">
        <authorList>
            <consortium name="Pathogen Informatics"/>
        </authorList>
    </citation>
    <scope>NUCLEOTIDE SEQUENCE [LARGE SCALE GENOMIC DNA]</scope>
</reference>
<proteinExistence type="predicted"/>
<evidence type="ECO:0000313" key="3">
    <source>
        <dbReference type="EMBL" id="VDM74148.1"/>
    </source>
</evidence>
<dbReference type="PROSITE" id="PS50042">
    <property type="entry name" value="CNMP_BINDING_3"/>
    <property type="match status" value="1"/>
</dbReference>
<dbReference type="SUPFAM" id="SSF51206">
    <property type="entry name" value="cAMP-binding domain-like"/>
    <property type="match status" value="1"/>
</dbReference>
<evidence type="ECO:0000313" key="4">
    <source>
        <dbReference type="Proteomes" id="UP000270094"/>
    </source>
</evidence>
<dbReference type="EMBL" id="UYYB01034410">
    <property type="protein sequence ID" value="VDM74148.1"/>
    <property type="molecule type" value="Genomic_DNA"/>
</dbReference>
<sequence>MRPIQIVITRLLHVTMTTLHQYMGLSVELMKRRRDNAMDDRARHTSGPVRPGPPLLPVAQKKIKDPRMSSSDDSVDQLSTARRWFADALGLMGADGASLIEQKGDIIVRSFDEGEVLVEQGSEEEQLILVLSGSLKLSQVSFFGVFF</sequence>
<accession>A0A3P7L4P2</accession>
<dbReference type="OrthoDB" id="421051at2759"/>
<feature type="region of interest" description="Disordered" evidence="1">
    <location>
        <begin position="38"/>
        <end position="57"/>
    </location>
</feature>
<dbReference type="AlphaFoldDB" id="A0A3P7L4P2"/>
<organism evidence="3 4">
    <name type="scientific">Strongylus vulgaris</name>
    <name type="common">Blood worm</name>
    <dbReference type="NCBI Taxonomy" id="40348"/>
    <lineage>
        <taxon>Eukaryota</taxon>
        <taxon>Metazoa</taxon>
        <taxon>Ecdysozoa</taxon>
        <taxon>Nematoda</taxon>
        <taxon>Chromadorea</taxon>
        <taxon>Rhabditida</taxon>
        <taxon>Rhabditina</taxon>
        <taxon>Rhabditomorpha</taxon>
        <taxon>Strongyloidea</taxon>
        <taxon>Strongylidae</taxon>
        <taxon>Strongylus</taxon>
    </lineage>
</organism>
<dbReference type="InterPro" id="IPR000595">
    <property type="entry name" value="cNMP-bd_dom"/>
</dbReference>
<keyword evidence="4" id="KW-1185">Reference proteome</keyword>
<dbReference type="Proteomes" id="UP000270094">
    <property type="component" value="Unassembled WGS sequence"/>
</dbReference>